<evidence type="ECO:0000313" key="3">
    <source>
        <dbReference type="EMBL" id="ETV74644.1"/>
    </source>
</evidence>
<feature type="coiled-coil region" evidence="1">
    <location>
        <begin position="97"/>
        <end position="124"/>
    </location>
</feature>
<gene>
    <name evidence="3" type="ORF">H257_10775</name>
</gene>
<proteinExistence type="predicted"/>
<evidence type="ECO:0000256" key="2">
    <source>
        <dbReference type="SAM" id="MobiDB-lite"/>
    </source>
</evidence>
<feature type="compositionally biased region" description="Polar residues" evidence="2">
    <location>
        <begin position="727"/>
        <end position="742"/>
    </location>
</feature>
<dbReference type="EMBL" id="KI913143">
    <property type="protein sequence ID" value="ETV74644.1"/>
    <property type="molecule type" value="Genomic_DNA"/>
</dbReference>
<feature type="region of interest" description="Disordered" evidence="2">
    <location>
        <begin position="244"/>
        <end position="295"/>
    </location>
</feature>
<feature type="region of interest" description="Disordered" evidence="2">
    <location>
        <begin position="1"/>
        <end position="41"/>
    </location>
</feature>
<dbReference type="AlphaFoldDB" id="W4G6H9"/>
<protein>
    <submittedName>
        <fullName evidence="3">Uncharacterized protein</fullName>
    </submittedName>
</protein>
<feature type="region of interest" description="Disordered" evidence="2">
    <location>
        <begin position="157"/>
        <end position="179"/>
    </location>
</feature>
<feature type="region of interest" description="Disordered" evidence="2">
    <location>
        <begin position="1058"/>
        <end position="1084"/>
    </location>
</feature>
<dbReference type="RefSeq" id="XP_009835731.1">
    <property type="nucleotide sequence ID" value="XM_009837429.1"/>
</dbReference>
<dbReference type="VEuPathDB" id="FungiDB:H257_10775"/>
<dbReference type="OrthoDB" id="76977at2759"/>
<keyword evidence="1" id="KW-0175">Coiled coil</keyword>
<dbReference type="GeneID" id="20812771"/>
<name>W4G6H9_APHAT</name>
<dbReference type="STRING" id="112090.W4G6H9"/>
<feature type="coiled-coil region" evidence="1">
    <location>
        <begin position="303"/>
        <end position="344"/>
    </location>
</feature>
<feature type="coiled-coil region" evidence="1">
    <location>
        <begin position="181"/>
        <end position="229"/>
    </location>
</feature>
<feature type="region of interest" description="Disordered" evidence="2">
    <location>
        <begin position="724"/>
        <end position="745"/>
    </location>
</feature>
<reference evidence="3" key="1">
    <citation type="submission" date="2013-12" db="EMBL/GenBank/DDBJ databases">
        <title>The Genome Sequence of Aphanomyces astaci APO3.</title>
        <authorList>
            <consortium name="The Broad Institute Genomics Platform"/>
            <person name="Russ C."/>
            <person name="Tyler B."/>
            <person name="van West P."/>
            <person name="Dieguez-Uribeondo J."/>
            <person name="Young S.K."/>
            <person name="Zeng Q."/>
            <person name="Gargeya S."/>
            <person name="Fitzgerald M."/>
            <person name="Abouelleil A."/>
            <person name="Alvarado L."/>
            <person name="Chapman S.B."/>
            <person name="Gainer-Dewar J."/>
            <person name="Goldberg J."/>
            <person name="Griggs A."/>
            <person name="Gujja S."/>
            <person name="Hansen M."/>
            <person name="Howarth C."/>
            <person name="Imamovic A."/>
            <person name="Ireland A."/>
            <person name="Larimer J."/>
            <person name="McCowan C."/>
            <person name="Murphy C."/>
            <person name="Pearson M."/>
            <person name="Poon T.W."/>
            <person name="Priest M."/>
            <person name="Roberts A."/>
            <person name="Saif S."/>
            <person name="Shea T."/>
            <person name="Sykes S."/>
            <person name="Wortman J."/>
            <person name="Nusbaum C."/>
            <person name="Birren B."/>
        </authorList>
    </citation>
    <scope>NUCLEOTIDE SEQUENCE [LARGE SCALE GENOMIC DNA]</scope>
    <source>
        <strain evidence="3">APO3</strain>
    </source>
</reference>
<organism evidence="3">
    <name type="scientific">Aphanomyces astaci</name>
    <name type="common">Crayfish plague agent</name>
    <dbReference type="NCBI Taxonomy" id="112090"/>
    <lineage>
        <taxon>Eukaryota</taxon>
        <taxon>Sar</taxon>
        <taxon>Stramenopiles</taxon>
        <taxon>Oomycota</taxon>
        <taxon>Saprolegniomycetes</taxon>
        <taxon>Saprolegniales</taxon>
        <taxon>Verrucalvaceae</taxon>
        <taxon>Aphanomyces</taxon>
    </lineage>
</organism>
<sequence length="1084" mass="118672">MEVVPGDGDSAAMSARLRNEHANPAEAAPDPVPKKDGMSPPAWDNNQFTCMMQSELLSYSLAVSVGPLAKVIEVLGTTLHKHDDTLQHLLVQSVENADHLAQTNQVVRDQADELENHMQDAIQSLRADLLALIHPLEAKTAAADAAIQGTAQQVEALRSSAAMSDDGGGSSSSRRPDEGAVADLAKRLDELEVRLGRQQEATKDEPHWKNEMEQSMQAQLNAMQQYMQSEFDSERQRIQDILNSHDNNSIGGRQGEGKQHSMTPLPPLHRAQSHPSGLQADAPDLPSKSNAEAAHKSNAMDGVANIHQRLDQEEQMLEALRQQYEALQEIVDQVQADTRRLAERLATGGIVNISDPSEVTPLVGSSSFPTIAIDDVASPHNGVMEMEVTRQATVLDGLNKDVRDLQAQRSARQRDLDKHLNSVDKHLRDLAAADVVHTSLMDTHKTSVQKVKADVAKVAADLQSLVDNQALMQGFQSTTGGAPDLSMVFAKLAEMRQAQTDATATLQANLDALVERQTIHQDGLDGLISNVDVLNSKVGTHDSALNSRDDRDASVAKLMARQLEAQVNYQKDAVQRGLHVQERVLTTLLDLMQRVAELRQDVDKGEKGAEIQNLFQVFHHMGPQIAQVLALPPLSHEALQRIAHAIDVNHLAPEEARGLADTVNETHQMLSSLEQHNNDMIKQQGHSRTQLDELWHAWNAKMHMDMLGKITILSKELRELIKHGPTRQPSTTNHVAKSNQGGMSDADSKVLETKLVSTNRRLNDIEDTLRAVSKNLMAYKHDMNDKVTAGNLSKLKFQVFSELAKIHAVLGSARFQGGAPVPAAQVLDDSEIKSSLDDQAELIASLCNDLKQSLADKATDDAAAAAGGARHSLSRLSNDNDPFNAKLEAITEKVAELFLSLELNRSNAQPRHAIPTYNPAQMLDSFAQNIEAKLAESQSLNRKQIHDIKDELNDLVRQRVAKALESMQFGPVDAGDGTTAGGSKPVVCIACSRPVKLETNIQDTIHDRLPAEPMIKVPHDPALDVPIDEPGDEYHVYRAGFRMPSNDKRHNLGKSLLPLLNSMSPTASPTKRARKKLTSPQTTE</sequence>
<evidence type="ECO:0000256" key="1">
    <source>
        <dbReference type="SAM" id="Coils"/>
    </source>
</evidence>
<feature type="coiled-coil region" evidence="1">
    <location>
        <begin position="755"/>
        <end position="782"/>
    </location>
</feature>
<accession>W4G6H9</accession>